<dbReference type="EMBL" id="OU900104">
    <property type="protein sequence ID" value="CAG9855805.1"/>
    <property type="molecule type" value="Genomic_DNA"/>
</dbReference>
<dbReference type="Proteomes" id="UP001153712">
    <property type="component" value="Chromosome 11"/>
</dbReference>
<dbReference type="AlphaFoldDB" id="A0A9N9TGH1"/>
<accession>A0A9N9TGH1</accession>
<organism evidence="1 2">
    <name type="scientific">Phyllotreta striolata</name>
    <name type="common">Striped flea beetle</name>
    <name type="synonym">Crioceris striolata</name>
    <dbReference type="NCBI Taxonomy" id="444603"/>
    <lineage>
        <taxon>Eukaryota</taxon>
        <taxon>Metazoa</taxon>
        <taxon>Ecdysozoa</taxon>
        <taxon>Arthropoda</taxon>
        <taxon>Hexapoda</taxon>
        <taxon>Insecta</taxon>
        <taxon>Pterygota</taxon>
        <taxon>Neoptera</taxon>
        <taxon>Endopterygota</taxon>
        <taxon>Coleoptera</taxon>
        <taxon>Polyphaga</taxon>
        <taxon>Cucujiformia</taxon>
        <taxon>Chrysomeloidea</taxon>
        <taxon>Chrysomelidae</taxon>
        <taxon>Galerucinae</taxon>
        <taxon>Alticini</taxon>
        <taxon>Phyllotreta</taxon>
    </lineage>
</organism>
<proteinExistence type="predicted"/>
<evidence type="ECO:0000313" key="2">
    <source>
        <dbReference type="Proteomes" id="UP001153712"/>
    </source>
</evidence>
<gene>
    <name evidence="1" type="ORF">PHYEVI_LOCUS2245</name>
</gene>
<evidence type="ECO:0000313" key="1">
    <source>
        <dbReference type="EMBL" id="CAG9855805.1"/>
    </source>
</evidence>
<keyword evidence="2" id="KW-1185">Reference proteome</keyword>
<protein>
    <submittedName>
        <fullName evidence="1">Uncharacterized protein</fullName>
    </submittedName>
</protein>
<reference evidence="1" key="1">
    <citation type="submission" date="2022-01" db="EMBL/GenBank/DDBJ databases">
        <authorList>
            <person name="King R."/>
        </authorList>
    </citation>
    <scope>NUCLEOTIDE SEQUENCE</scope>
</reference>
<sequence length="105" mass="12301">MIENSRNKLKVIRYGGPKLPYKRIKCERDKTPQRWSRRIQSLPPIPIEVIATKRKNKTVKPATTRGTPNAKFSLLKKLCLKSLRRGYSHFTQDNCSPFYNKQLLD</sequence>
<dbReference type="OrthoDB" id="6735078at2759"/>
<name>A0A9N9TGH1_PHYSR</name>